<evidence type="ECO:0000313" key="4">
    <source>
        <dbReference type="EMBL" id="QCC78438.1"/>
    </source>
</evidence>
<keyword evidence="6" id="KW-1185">Reference proteome</keyword>
<reference evidence="3" key="5">
    <citation type="submission" date="2024-05" db="EMBL/GenBank/DDBJ databases">
        <authorList>
            <person name="Sun Q."/>
            <person name="Sedlacek I."/>
        </authorList>
    </citation>
    <scope>NUCLEOTIDE SEQUENCE</scope>
    <source>
        <strain evidence="3">CCM 7403</strain>
    </source>
</reference>
<dbReference type="AlphaFoldDB" id="A0A4P7UGT8"/>
<dbReference type="EMBL" id="BMCK01000001">
    <property type="protein sequence ID" value="GGD12427.1"/>
    <property type="molecule type" value="Genomic_DNA"/>
</dbReference>
<protein>
    <submittedName>
        <fullName evidence="3 4">Nitroreductase</fullName>
    </submittedName>
</protein>
<evidence type="ECO:0000313" key="5">
    <source>
        <dbReference type="Proteomes" id="UP000297025"/>
    </source>
</evidence>
<dbReference type="OrthoDB" id="8225825at2"/>
<comment type="similarity">
    <text evidence="1">Belongs to the F420H(2)-dependent quinone reductase family.</text>
</comment>
<dbReference type="InterPro" id="IPR012349">
    <property type="entry name" value="Split_barrel_FMN-bd"/>
</dbReference>
<reference evidence="4" key="4">
    <citation type="submission" date="2019-03" db="EMBL/GenBank/DDBJ databases">
        <authorList>
            <person name="Huang Y."/>
        </authorList>
    </citation>
    <scope>NUCLEOTIDE SEQUENCE</scope>
    <source>
        <strain evidence="4">JCM 16608</strain>
    </source>
</reference>
<dbReference type="GO" id="GO:0016491">
    <property type="term" value="F:oxidoreductase activity"/>
    <property type="evidence" value="ECO:0007669"/>
    <property type="project" value="InterPro"/>
</dbReference>
<dbReference type="Proteomes" id="UP000630594">
    <property type="component" value="Unassembled WGS sequence"/>
</dbReference>
<dbReference type="GO" id="GO:0070967">
    <property type="term" value="F:coenzyme F420 binding"/>
    <property type="evidence" value="ECO:0007669"/>
    <property type="project" value="TreeGrafter"/>
</dbReference>
<dbReference type="Proteomes" id="UP000297025">
    <property type="component" value="Chromosome"/>
</dbReference>
<dbReference type="PANTHER" id="PTHR39428">
    <property type="entry name" value="F420H(2)-DEPENDENT QUINONE REDUCTASE RV1261C"/>
    <property type="match status" value="1"/>
</dbReference>
<dbReference type="KEGG" id="ndp:E2C04_16785"/>
<reference evidence="4 5" key="1">
    <citation type="journal article" date="2008" name="Int. J. Syst. Evol. Microbiol.">
        <title>Nocardioides daphniae sp. nov., isolated from Daphnia cucullata (Crustacea: Cladocera).</title>
        <authorList>
            <person name="Toth E.M."/>
            <person name="Keki Z."/>
            <person name="Homonnay Z.G."/>
            <person name="Borsodi A.K."/>
            <person name="Marialigeti K."/>
            <person name="Schumann P."/>
        </authorList>
    </citation>
    <scope>NUCLEOTIDE SEQUENCE [LARGE SCALE GENOMIC DNA]</scope>
    <source>
        <strain evidence="4 5">JCM 16608</strain>
    </source>
</reference>
<dbReference type="Pfam" id="PF04075">
    <property type="entry name" value="F420H2_quin_red"/>
    <property type="match status" value="1"/>
</dbReference>
<sequence>MALEGTYVPSNAQWVRDQVAEYEASGGTRATTLPGTDDPVVVITSRGAKSGNLRKNPVMRVERDGKYLAVASYGGGPKNPSWYANFVAHPEVDLQDGPEKHTYSVRLLEGEERADWWEHAVATWSTYGEYQKKTDREIPLFLLERV</sequence>
<dbReference type="EMBL" id="CP038462">
    <property type="protein sequence ID" value="QCC78438.1"/>
    <property type="molecule type" value="Genomic_DNA"/>
</dbReference>
<organism evidence="4 5">
    <name type="scientific">Nocardioides daphniae</name>
    <dbReference type="NCBI Taxonomy" id="402297"/>
    <lineage>
        <taxon>Bacteria</taxon>
        <taxon>Bacillati</taxon>
        <taxon>Actinomycetota</taxon>
        <taxon>Actinomycetes</taxon>
        <taxon>Propionibacteriales</taxon>
        <taxon>Nocardioidaceae</taxon>
        <taxon>Nocardioides</taxon>
    </lineage>
</organism>
<evidence type="ECO:0000256" key="1">
    <source>
        <dbReference type="ARBA" id="ARBA00008710"/>
    </source>
</evidence>
<accession>A0A4P7UGT8</accession>
<dbReference type="InterPro" id="IPR004378">
    <property type="entry name" value="F420H2_quin_Rdtase"/>
</dbReference>
<dbReference type="NCBIfam" id="TIGR00026">
    <property type="entry name" value="hi_GC_TIGR00026"/>
    <property type="match status" value="1"/>
</dbReference>
<dbReference type="Gene3D" id="2.30.110.10">
    <property type="entry name" value="Electron Transport, Fmn-binding Protein, Chain A"/>
    <property type="match status" value="1"/>
</dbReference>
<gene>
    <name evidence="4" type="ORF">E2C04_16785</name>
    <name evidence="3" type="ORF">GCM10007231_09270</name>
</gene>
<dbReference type="PANTHER" id="PTHR39428:SF3">
    <property type="entry name" value="DEAZAFLAVIN-DEPENDENT NITROREDUCTASE"/>
    <property type="match status" value="1"/>
</dbReference>
<evidence type="ECO:0000256" key="2">
    <source>
        <dbReference type="ARBA" id="ARBA00049106"/>
    </source>
</evidence>
<name>A0A4P7UGT8_9ACTN</name>
<evidence type="ECO:0000313" key="6">
    <source>
        <dbReference type="Proteomes" id="UP000630594"/>
    </source>
</evidence>
<evidence type="ECO:0000313" key="3">
    <source>
        <dbReference type="EMBL" id="GGD12427.1"/>
    </source>
</evidence>
<reference evidence="6" key="3">
    <citation type="journal article" date="2019" name="Int. J. Syst. Evol. Microbiol.">
        <title>The Global Catalogue of Microorganisms (GCM) 10K type strain sequencing project: providing services to taxonomists for standard genome sequencing and annotation.</title>
        <authorList>
            <consortium name="The Broad Institute Genomics Platform"/>
            <consortium name="The Broad Institute Genome Sequencing Center for Infectious Disease"/>
            <person name="Wu L."/>
            <person name="Ma J."/>
        </authorList>
    </citation>
    <scope>NUCLEOTIDE SEQUENCE [LARGE SCALE GENOMIC DNA]</scope>
    <source>
        <strain evidence="6">CCM 7403</strain>
    </source>
</reference>
<dbReference type="RefSeq" id="WP_135833475.1">
    <property type="nucleotide sequence ID" value="NZ_BMCK01000001.1"/>
</dbReference>
<proteinExistence type="inferred from homology"/>
<comment type="catalytic activity">
    <reaction evidence="2">
        <text>oxidized coenzyme F420-(gamma-L-Glu)(n) + a quinol + H(+) = reduced coenzyme F420-(gamma-L-Glu)(n) + a quinone</text>
        <dbReference type="Rhea" id="RHEA:39663"/>
        <dbReference type="Rhea" id="RHEA-COMP:12939"/>
        <dbReference type="Rhea" id="RHEA-COMP:14378"/>
        <dbReference type="ChEBI" id="CHEBI:15378"/>
        <dbReference type="ChEBI" id="CHEBI:24646"/>
        <dbReference type="ChEBI" id="CHEBI:132124"/>
        <dbReference type="ChEBI" id="CHEBI:133980"/>
        <dbReference type="ChEBI" id="CHEBI:139511"/>
    </reaction>
</comment>
<dbReference type="GO" id="GO:0005886">
    <property type="term" value="C:plasma membrane"/>
    <property type="evidence" value="ECO:0007669"/>
    <property type="project" value="TreeGrafter"/>
</dbReference>
<reference evidence="3" key="2">
    <citation type="journal article" date="2014" name="Int. J. Syst. Evol. Microbiol.">
        <title>Complete genome of a new Firmicutes species belonging to the dominant human colonic microbiota ('Ruminococcus bicirculans') reveals two chromosomes and a selective capacity to utilize plant glucans.</title>
        <authorList>
            <consortium name="NISC Comparative Sequencing Program"/>
            <person name="Wegmann U."/>
            <person name="Louis P."/>
            <person name="Goesmann A."/>
            <person name="Henrissat B."/>
            <person name="Duncan S.H."/>
            <person name="Flint H.J."/>
        </authorList>
    </citation>
    <scope>NUCLEOTIDE SEQUENCE</scope>
    <source>
        <strain evidence="3">CCM 7403</strain>
    </source>
</reference>